<name>A0AA40KYX2_9HYME</name>
<sequence>MESRAAKQISPHYFCATGFREIPIVTFFLSVLRSRRRLISNSSRFYRAAKRQKAEAETYLRSAKLDEKHFPRGVLQHERKVSAKLWSSYPRGEKERDSDVRIRRGKGPRDMRACTASPAKKTKTLGACNESYGRVNGEINFGNGERSLIPGRFQRQREQLHESFLIHCPVKT</sequence>
<comment type="caution">
    <text evidence="1">The sequence shown here is derived from an EMBL/GenBank/DDBJ whole genome shotgun (WGS) entry which is preliminary data.</text>
</comment>
<keyword evidence="2" id="KW-1185">Reference proteome</keyword>
<dbReference type="AlphaFoldDB" id="A0AA40KYX2"/>
<evidence type="ECO:0000313" key="1">
    <source>
        <dbReference type="EMBL" id="KAK1138003.1"/>
    </source>
</evidence>
<reference evidence="1" key="1">
    <citation type="submission" date="2021-10" db="EMBL/GenBank/DDBJ databases">
        <title>Melipona bicolor Genome sequencing and assembly.</title>
        <authorList>
            <person name="Araujo N.S."/>
            <person name="Arias M.C."/>
        </authorList>
    </citation>
    <scope>NUCLEOTIDE SEQUENCE</scope>
    <source>
        <strain evidence="1">USP_2M_L1-L4_2017</strain>
        <tissue evidence="1">Whole body</tissue>
    </source>
</reference>
<gene>
    <name evidence="1" type="ORF">K0M31_002494</name>
</gene>
<dbReference type="Proteomes" id="UP001177670">
    <property type="component" value="Unassembled WGS sequence"/>
</dbReference>
<organism evidence="1 2">
    <name type="scientific">Melipona bicolor</name>
    <dbReference type="NCBI Taxonomy" id="60889"/>
    <lineage>
        <taxon>Eukaryota</taxon>
        <taxon>Metazoa</taxon>
        <taxon>Ecdysozoa</taxon>
        <taxon>Arthropoda</taxon>
        <taxon>Hexapoda</taxon>
        <taxon>Insecta</taxon>
        <taxon>Pterygota</taxon>
        <taxon>Neoptera</taxon>
        <taxon>Endopterygota</taxon>
        <taxon>Hymenoptera</taxon>
        <taxon>Apocrita</taxon>
        <taxon>Aculeata</taxon>
        <taxon>Apoidea</taxon>
        <taxon>Anthophila</taxon>
        <taxon>Apidae</taxon>
        <taxon>Melipona</taxon>
    </lineage>
</organism>
<accession>A0AA40KYX2</accession>
<proteinExistence type="predicted"/>
<dbReference type="EMBL" id="JAHYIQ010000001">
    <property type="protein sequence ID" value="KAK1138003.1"/>
    <property type="molecule type" value="Genomic_DNA"/>
</dbReference>
<evidence type="ECO:0000313" key="2">
    <source>
        <dbReference type="Proteomes" id="UP001177670"/>
    </source>
</evidence>
<protein>
    <submittedName>
        <fullName evidence="1">Uncharacterized protein</fullName>
    </submittedName>
</protein>